<reference evidence="2 3" key="1">
    <citation type="journal article" date="2015" name="Genome Announc.">
        <title>Expanding the biotechnology potential of lactobacilli through comparative genomics of 213 strains and associated genera.</title>
        <authorList>
            <person name="Sun Z."/>
            <person name="Harris H.M."/>
            <person name="McCann A."/>
            <person name="Guo C."/>
            <person name="Argimon S."/>
            <person name="Zhang W."/>
            <person name="Yang X."/>
            <person name="Jeffery I.B."/>
            <person name="Cooney J.C."/>
            <person name="Kagawa T.F."/>
            <person name="Liu W."/>
            <person name="Song Y."/>
            <person name="Salvetti E."/>
            <person name="Wrobel A."/>
            <person name="Rasinkangas P."/>
            <person name="Parkhill J."/>
            <person name="Rea M.C."/>
            <person name="O'Sullivan O."/>
            <person name="Ritari J."/>
            <person name="Douillard F.P."/>
            <person name="Paul Ross R."/>
            <person name="Yang R."/>
            <person name="Briner A.E."/>
            <person name="Felis G.E."/>
            <person name="de Vos W.M."/>
            <person name="Barrangou R."/>
            <person name="Klaenhammer T.R."/>
            <person name="Caufield P.W."/>
            <person name="Cui Y."/>
            <person name="Zhang H."/>
            <person name="O'Toole P.W."/>
        </authorList>
    </citation>
    <scope>NUCLEOTIDE SEQUENCE [LARGE SCALE GENOMIC DNA]</scope>
    <source>
        <strain evidence="2 3">DSM 20444</strain>
    </source>
</reference>
<evidence type="ECO:0000313" key="3">
    <source>
        <dbReference type="Proteomes" id="UP000050898"/>
    </source>
</evidence>
<dbReference type="Pfam" id="PF13424">
    <property type="entry name" value="TPR_12"/>
    <property type="match status" value="1"/>
</dbReference>
<name>J0UQS0_9LACO</name>
<dbReference type="EMBL" id="AYYH01000007">
    <property type="protein sequence ID" value="KRN10693.1"/>
    <property type="molecule type" value="Genomic_DNA"/>
</dbReference>
<dbReference type="PATRIC" id="fig|1046596.6.peg.2343"/>
<evidence type="ECO:0008006" key="4">
    <source>
        <dbReference type="Google" id="ProtNLM"/>
    </source>
</evidence>
<dbReference type="AlphaFoldDB" id="J0UQS0"/>
<sequence length="221" mass="25482">MNREQMNARAEKLVQKAIQKIDEHPNDARAYYELGVLLTEFKDYEQAEQLLSRALGLFKDKGDLDLLNYGLGNVLYSTNYFQKAINYFNEVNGQELKDEAILMIAQCEYALGSYKKSLAYALTVNEDGKIKDIGAKKLIADDFFSLGDFQNAKKYFDLILAKEPHNFEVNFQRGIITLVLEGKKEADRYFEVAQKLDHKAFDKMKEQIIDIQKTIIAKQKK</sequence>
<dbReference type="OrthoDB" id="2329209at2"/>
<dbReference type="Gene3D" id="1.25.40.10">
    <property type="entry name" value="Tetratricopeptide repeat domain"/>
    <property type="match status" value="2"/>
</dbReference>
<accession>J0UQS0</accession>
<dbReference type="InterPro" id="IPR011990">
    <property type="entry name" value="TPR-like_helical_dom_sf"/>
</dbReference>
<dbReference type="PANTHER" id="PTHR12558:SF44">
    <property type="entry name" value="TETRATRICOPEPTIDE REPEAT-CONTAINING PROTEIN"/>
    <property type="match status" value="1"/>
</dbReference>
<keyword evidence="1" id="KW-0802">TPR repeat</keyword>
<dbReference type="InterPro" id="IPR019734">
    <property type="entry name" value="TPR_rpt"/>
</dbReference>
<evidence type="ECO:0000313" key="2">
    <source>
        <dbReference type="EMBL" id="KRN10693.1"/>
    </source>
</evidence>
<dbReference type="SUPFAM" id="SSF48452">
    <property type="entry name" value="TPR-like"/>
    <property type="match status" value="1"/>
</dbReference>
<comment type="caution">
    <text evidence="2">The sequence shown here is derived from an EMBL/GenBank/DDBJ whole genome shotgun (WGS) entry which is preliminary data.</text>
</comment>
<dbReference type="RefSeq" id="WP_003690372.1">
    <property type="nucleotide sequence ID" value="NZ_AKKT01000143.1"/>
</dbReference>
<protein>
    <recommendedName>
        <fullName evidence="4">Tetratricopeptide repeat protein</fullName>
    </recommendedName>
</protein>
<dbReference type="Proteomes" id="UP000050898">
    <property type="component" value="Unassembled WGS sequence"/>
</dbReference>
<organism evidence="2 3">
    <name type="scientific">Liquorilactobacillus mali KCTC 3596 = DSM 20444</name>
    <dbReference type="NCBI Taxonomy" id="1046596"/>
    <lineage>
        <taxon>Bacteria</taxon>
        <taxon>Bacillati</taxon>
        <taxon>Bacillota</taxon>
        <taxon>Bacilli</taxon>
        <taxon>Lactobacillales</taxon>
        <taxon>Lactobacillaceae</taxon>
        <taxon>Liquorilactobacillus</taxon>
    </lineage>
</organism>
<evidence type="ECO:0000256" key="1">
    <source>
        <dbReference type="PROSITE-ProRule" id="PRU00339"/>
    </source>
</evidence>
<dbReference type="PANTHER" id="PTHR12558">
    <property type="entry name" value="CELL DIVISION CYCLE 16,23,27"/>
    <property type="match status" value="1"/>
</dbReference>
<gene>
    <name evidence="2" type="ORF">FD00_GL002233</name>
</gene>
<proteinExistence type="predicted"/>
<feature type="repeat" description="TPR" evidence="1">
    <location>
        <begin position="28"/>
        <end position="61"/>
    </location>
</feature>
<dbReference type="SMART" id="SM00028">
    <property type="entry name" value="TPR"/>
    <property type="match status" value="2"/>
</dbReference>
<dbReference type="GO" id="GO:0051301">
    <property type="term" value="P:cell division"/>
    <property type="evidence" value="ECO:0007669"/>
    <property type="project" value="TreeGrafter"/>
</dbReference>
<dbReference type="PROSITE" id="PS50005">
    <property type="entry name" value="TPR"/>
    <property type="match status" value="1"/>
</dbReference>
<keyword evidence="3" id="KW-1185">Reference proteome</keyword>
<dbReference type="GeneID" id="98316589"/>